<evidence type="ECO:0000313" key="3">
    <source>
        <dbReference type="Proteomes" id="UP001596050"/>
    </source>
</evidence>
<comment type="caution">
    <text evidence="2">The sequence shown here is derived from an EMBL/GenBank/DDBJ whole genome shotgun (WGS) entry which is preliminary data.</text>
</comment>
<dbReference type="RefSeq" id="WP_379781733.1">
    <property type="nucleotide sequence ID" value="NZ_JBHSMU010000008.1"/>
</dbReference>
<evidence type="ECO:0000313" key="2">
    <source>
        <dbReference type="EMBL" id="MFC5459668.1"/>
    </source>
</evidence>
<name>A0ABW0L3Y2_9BURK</name>
<keyword evidence="3" id="KW-1185">Reference proteome</keyword>
<dbReference type="Proteomes" id="UP001596050">
    <property type="component" value="Unassembled WGS sequence"/>
</dbReference>
<accession>A0ABW0L3Y2</accession>
<dbReference type="EMBL" id="JBHSMU010000008">
    <property type="protein sequence ID" value="MFC5459668.1"/>
    <property type="molecule type" value="Genomic_DNA"/>
</dbReference>
<sequence length="242" mass="24218">MLKPPSQNVPGMTDTLEFVKNLWGGMGVPVGMPGLGAPQVSIEDLDKRITDLKAVETWLNLNLTMLRTSIQGLEVQRGTIAALKSMSDSMAQVMGKAGDQTASLPPFASFFTAGGTPQPGTGTAASASSPGAAQPGADGALDATMAPAVAWWNLLQDQFRQAVASTMPADGAAPAPAASNAPRNESRAAAGNEARAAAPGNESRAAPASAAGSTPRAPAGGDVGGTSGTSSPKPARPKSDKA</sequence>
<feature type="region of interest" description="Disordered" evidence="1">
    <location>
        <begin position="112"/>
        <end position="139"/>
    </location>
</feature>
<reference evidence="3" key="1">
    <citation type="journal article" date="2019" name="Int. J. Syst. Evol. Microbiol.">
        <title>The Global Catalogue of Microorganisms (GCM) 10K type strain sequencing project: providing services to taxonomists for standard genome sequencing and annotation.</title>
        <authorList>
            <consortium name="The Broad Institute Genomics Platform"/>
            <consortium name="The Broad Institute Genome Sequencing Center for Infectious Disease"/>
            <person name="Wu L."/>
            <person name="Ma J."/>
        </authorList>
    </citation>
    <scope>NUCLEOTIDE SEQUENCE [LARGE SCALE GENOMIC DNA]</scope>
    <source>
        <strain evidence="3">KACC 12649</strain>
    </source>
</reference>
<organism evidence="2 3">
    <name type="scientific">Massilia niabensis</name>
    <dbReference type="NCBI Taxonomy" id="544910"/>
    <lineage>
        <taxon>Bacteria</taxon>
        <taxon>Pseudomonadati</taxon>
        <taxon>Pseudomonadota</taxon>
        <taxon>Betaproteobacteria</taxon>
        <taxon>Burkholderiales</taxon>
        <taxon>Oxalobacteraceae</taxon>
        <taxon>Telluria group</taxon>
        <taxon>Massilia</taxon>
    </lineage>
</organism>
<evidence type="ECO:0000256" key="1">
    <source>
        <dbReference type="SAM" id="MobiDB-lite"/>
    </source>
</evidence>
<feature type="compositionally biased region" description="Low complexity" evidence="1">
    <location>
        <begin position="168"/>
        <end position="202"/>
    </location>
</feature>
<protein>
    <submittedName>
        <fullName evidence="2">PhaM family polyhydroxyalkanoate granule multifunctional regulatory protein</fullName>
    </submittedName>
</protein>
<feature type="region of interest" description="Disordered" evidence="1">
    <location>
        <begin position="167"/>
        <end position="242"/>
    </location>
</feature>
<gene>
    <name evidence="2" type="ORF">ACFPN5_07580</name>
</gene>
<dbReference type="InterPro" id="IPR050026">
    <property type="entry name" value="PHA_gran_PhaM_N"/>
</dbReference>
<proteinExistence type="predicted"/>
<dbReference type="NCBIfam" id="NF043076">
    <property type="entry name" value="PHA_gran_PhaM"/>
    <property type="match status" value="1"/>
</dbReference>